<comment type="caution">
    <text evidence="1">The sequence shown here is derived from an EMBL/GenBank/DDBJ whole genome shotgun (WGS) entry which is preliminary data.</text>
</comment>
<keyword evidence="2" id="KW-1185">Reference proteome</keyword>
<sequence length="234" mass="25627">MGIIDDTPYEILRPGVMVCSQTFKDNAHPAWFSTTSGVQVENSAGDCFMTAASHGIGVNERVWQIASQGIKRLLGKAVQEISFTDVSLVKLQEDVIFSNETFENGAGEVPRFARLFGEDPTSDTTVDGNCYLNSPYTGNMDGVVVMNSVKLEKSSHPMEDALRYVLYNWAYMGQEEGDPEKEQPPDGTCGSVIWDDDGVLLGFYRYYIADGPFAGYAAAVNATEVVNAGYRLAR</sequence>
<dbReference type="OrthoDB" id="4155294at2759"/>
<accession>A0A0G2G0R0</accession>
<protein>
    <submittedName>
        <fullName evidence="1">Uncharacterized protein</fullName>
    </submittedName>
</protein>
<evidence type="ECO:0000313" key="1">
    <source>
        <dbReference type="EMBL" id="KKY39689.1"/>
    </source>
</evidence>
<dbReference type="EMBL" id="LCUC01000013">
    <property type="protein sequence ID" value="KKY39689.1"/>
    <property type="molecule type" value="Genomic_DNA"/>
</dbReference>
<reference evidence="1 2" key="1">
    <citation type="submission" date="2015-05" db="EMBL/GenBank/DDBJ databases">
        <title>Distinctive expansion of gene families associated with plant cell wall degradation and secondary metabolism in the genomes of grapevine trunk pathogens.</title>
        <authorList>
            <person name="Lawrence D.P."/>
            <person name="Travadon R."/>
            <person name="Rolshausen P.E."/>
            <person name="Baumgartner K."/>
        </authorList>
    </citation>
    <scope>NUCLEOTIDE SEQUENCE [LARGE SCALE GENOMIC DNA]</scope>
    <source>
        <strain evidence="1">DA912</strain>
    </source>
</reference>
<reference evidence="1 2" key="2">
    <citation type="submission" date="2015-05" db="EMBL/GenBank/DDBJ databases">
        <authorList>
            <person name="Morales-Cruz A."/>
            <person name="Amrine K.C."/>
            <person name="Cantu D."/>
        </authorList>
    </citation>
    <scope>NUCLEOTIDE SEQUENCE [LARGE SCALE GENOMIC DNA]</scope>
    <source>
        <strain evidence="1">DA912</strain>
    </source>
</reference>
<evidence type="ECO:0000313" key="2">
    <source>
        <dbReference type="Proteomes" id="UP000034680"/>
    </source>
</evidence>
<dbReference type="AlphaFoldDB" id="A0A0G2G0R0"/>
<gene>
    <name evidence="1" type="ORF">UCDDA912_g00302</name>
</gene>
<proteinExistence type="predicted"/>
<dbReference type="Proteomes" id="UP000034680">
    <property type="component" value="Unassembled WGS sequence"/>
</dbReference>
<organism evidence="1 2">
    <name type="scientific">Diaporthe ampelina</name>
    <dbReference type="NCBI Taxonomy" id="1214573"/>
    <lineage>
        <taxon>Eukaryota</taxon>
        <taxon>Fungi</taxon>
        <taxon>Dikarya</taxon>
        <taxon>Ascomycota</taxon>
        <taxon>Pezizomycotina</taxon>
        <taxon>Sordariomycetes</taxon>
        <taxon>Sordariomycetidae</taxon>
        <taxon>Diaporthales</taxon>
        <taxon>Diaporthaceae</taxon>
        <taxon>Diaporthe</taxon>
    </lineage>
</organism>
<name>A0A0G2G0R0_9PEZI</name>
<dbReference type="STRING" id="1214573.A0A0G2G0R0"/>